<dbReference type="InterPro" id="IPR045249">
    <property type="entry name" value="HARBI1-like"/>
</dbReference>
<evidence type="ECO:0000256" key="6">
    <source>
        <dbReference type="ARBA" id="ARBA00022801"/>
    </source>
</evidence>
<keyword evidence="6" id="KW-0378">Hydrolase</keyword>
<gene>
    <name evidence="9" type="ORF">AGLY_013917</name>
</gene>
<feature type="domain" description="DDE Tnp4" evidence="8">
    <location>
        <begin position="194"/>
        <end position="331"/>
    </location>
</feature>
<keyword evidence="10" id="KW-1185">Reference proteome</keyword>
<dbReference type="PANTHER" id="PTHR22930:SF269">
    <property type="entry name" value="NUCLEASE HARBI1-LIKE PROTEIN"/>
    <property type="match status" value="1"/>
</dbReference>
<accession>A0A6G0T6Z8</accession>
<evidence type="ECO:0000256" key="7">
    <source>
        <dbReference type="ARBA" id="ARBA00023242"/>
    </source>
</evidence>
<comment type="cofactor">
    <cofactor evidence="1">
        <name>a divalent metal cation</name>
        <dbReference type="ChEBI" id="CHEBI:60240"/>
    </cofactor>
</comment>
<evidence type="ECO:0000256" key="5">
    <source>
        <dbReference type="ARBA" id="ARBA00022723"/>
    </source>
</evidence>
<dbReference type="OrthoDB" id="6582206at2759"/>
<evidence type="ECO:0000259" key="8">
    <source>
        <dbReference type="Pfam" id="PF13359"/>
    </source>
</evidence>
<evidence type="ECO:0000256" key="3">
    <source>
        <dbReference type="ARBA" id="ARBA00006958"/>
    </source>
</evidence>
<evidence type="ECO:0000313" key="9">
    <source>
        <dbReference type="EMBL" id="KAE9525975.1"/>
    </source>
</evidence>
<dbReference type="Proteomes" id="UP000475862">
    <property type="component" value="Unassembled WGS sequence"/>
</dbReference>
<dbReference type="GO" id="GO:0005634">
    <property type="term" value="C:nucleus"/>
    <property type="evidence" value="ECO:0007669"/>
    <property type="project" value="UniProtKB-SubCell"/>
</dbReference>
<dbReference type="InterPro" id="IPR027806">
    <property type="entry name" value="HARBI1_dom"/>
</dbReference>
<comment type="similarity">
    <text evidence="3">Belongs to the HARBI1 family.</text>
</comment>
<reference evidence="9 10" key="1">
    <citation type="submission" date="2019-08" db="EMBL/GenBank/DDBJ databases">
        <title>The genome of the soybean aphid Biotype 1, its phylome, world population structure and adaptation to the North American continent.</title>
        <authorList>
            <person name="Giordano R."/>
            <person name="Donthu R.K."/>
            <person name="Hernandez A.G."/>
            <person name="Wright C.L."/>
            <person name="Zimin A.V."/>
        </authorList>
    </citation>
    <scope>NUCLEOTIDE SEQUENCE [LARGE SCALE GENOMIC DNA]</scope>
    <source>
        <tissue evidence="9">Whole aphids</tissue>
    </source>
</reference>
<keyword evidence="4" id="KW-0540">Nuclease</keyword>
<keyword evidence="5" id="KW-0479">Metal-binding</keyword>
<dbReference type="AlphaFoldDB" id="A0A6G0T6Z8"/>
<organism evidence="9 10">
    <name type="scientific">Aphis glycines</name>
    <name type="common">Soybean aphid</name>
    <dbReference type="NCBI Taxonomy" id="307491"/>
    <lineage>
        <taxon>Eukaryota</taxon>
        <taxon>Metazoa</taxon>
        <taxon>Ecdysozoa</taxon>
        <taxon>Arthropoda</taxon>
        <taxon>Hexapoda</taxon>
        <taxon>Insecta</taxon>
        <taxon>Pterygota</taxon>
        <taxon>Neoptera</taxon>
        <taxon>Paraneoptera</taxon>
        <taxon>Hemiptera</taxon>
        <taxon>Sternorrhyncha</taxon>
        <taxon>Aphidomorpha</taxon>
        <taxon>Aphidoidea</taxon>
        <taxon>Aphididae</taxon>
        <taxon>Aphidini</taxon>
        <taxon>Aphis</taxon>
        <taxon>Aphis</taxon>
    </lineage>
</organism>
<proteinExistence type="inferred from homology"/>
<dbReference type="GO" id="GO:0046872">
    <property type="term" value="F:metal ion binding"/>
    <property type="evidence" value="ECO:0007669"/>
    <property type="project" value="UniProtKB-KW"/>
</dbReference>
<keyword evidence="7" id="KW-0539">Nucleus</keyword>
<dbReference type="Pfam" id="PF13359">
    <property type="entry name" value="DDE_Tnp_4"/>
    <property type="match status" value="1"/>
</dbReference>
<dbReference type="GO" id="GO:0016787">
    <property type="term" value="F:hydrolase activity"/>
    <property type="evidence" value="ECO:0007669"/>
    <property type="project" value="UniProtKB-KW"/>
</dbReference>
<dbReference type="GO" id="GO:0004518">
    <property type="term" value="F:nuclease activity"/>
    <property type="evidence" value="ECO:0007669"/>
    <property type="project" value="UniProtKB-KW"/>
</dbReference>
<dbReference type="EMBL" id="VYZN01000056">
    <property type="protein sequence ID" value="KAE9525975.1"/>
    <property type="molecule type" value="Genomic_DNA"/>
</dbReference>
<dbReference type="PANTHER" id="PTHR22930">
    <property type="match status" value="1"/>
</dbReference>
<evidence type="ECO:0000313" key="10">
    <source>
        <dbReference type="Proteomes" id="UP000475862"/>
    </source>
</evidence>
<comment type="caution">
    <text evidence="9">The sequence shown here is derived from an EMBL/GenBank/DDBJ whole genome shotgun (WGS) entry which is preliminary data.</text>
</comment>
<comment type="subcellular location">
    <subcellularLocation>
        <location evidence="2">Nucleus</location>
    </subcellularLocation>
</comment>
<name>A0A6G0T6Z8_APHGL</name>
<evidence type="ECO:0000256" key="2">
    <source>
        <dbReference type="ARBA" id="ARBA00004123"/>
    </source>
</evidence>
<evidence type="ECO:0000256" key="4">
    <source>
        <dbReference type="ARBA" id="ARBA00022722"/>
    </source>
</evidence>
<evidence type="ECO:0000256" key="1">
    <source>
        <dbReference type="ARBA" id="ARBA00001968"/>
    </source>
</evidence>
<sequence length="447" mass="50923">MSYHLQVASAAFIVMHELNMKIKEKKVRRKRRFWRSKLYIDNENRGANLLNSMKSDVYSFHFQNFTMSSADFEKIINLIGPKVIKQDTNMRPAITVTVRLAVTLRFLATGDSFSSLQCLFGISKQIISRIIPEVCMALVEVLKKYVKMPSTLNEWLNISKQFETTWNYPNCIGSMDGKHVVLQSPMNSGIDIVLFALVDADYNFLFVDIGCQGRISDGGVFKNSELNKKIESGKLNLPSSVPLPGKNVDIPFVILADGAFALTNHIMKPYSGTHDKGTKERVFNYRLSRARQTVENAFGISSAVFRVLRKPLLLEPQTAQIVVMAVVNLHNFLRHSKSSRNIYTPPGSFDRKEEGRMILGDWREFENTSTSLLPLRNVARRPPLQAQEIREHFADYFLTNDSVQWQNIFSYRLVKLTFSEFTVGIGSSLSAKKQCMASKPNHLEWCE</sequence>
<protein>
    <recommendedName>
        <fullName evidence="8">DDE Tnp4 domain-containing protein</fullName>
    </recommendedName>
</protein>